<keyword evidence="3" id="KW-1185">Reference proteome</keyword>
<evidence type="ECO:0000313" key="2">
    <source>
        <dbReference type="EnsemblMetazoa" id="GPPI020455-PA"/>
    </source>
</evidence>
<dbReference type="EMBL" id="JXJN01009096">
    <property type="status" value="NOT_ANNOTATED_CDS"/>
    <property type="molecule type" value="Genomic_DNA"/>
</dbReference>
<organism evidence="2 3">
    <name type="scientific">Glossina palpalis gambiensis</name>
    <dbReference type="NCBI Taxonomy" id="67801"/>
    <lineage>
        <taxon>Eukaryota</taxon>
        <taxon>Metazoa</taxon>
        <taxon>Ecdysozoa</taxon>
        <taxon>Arthropoda</taxon>
        <taxon>Hexapoda</taxon>
        <taxon>Insecta</taxon>
        <taxon>Pterygota</taxon>
        <taxon>Neoptera</taxon>
        <taxon>Endopterygota</taxon>
        <taxon>Diptera</taxon>
        <taxon>Brachycera</taxon>
        <taxon>Muscomorpha</taxon>
        <taxon>Hippoboscoidea</taxon>
        <taxon>Glossinidae</taxon>
        <taxon>Glossina</taxon>
    </lineage>
</organism>
<dbReference type="AlphaFoldDB" id="A0A1B0B6I0"/>
<dbReference type="Proteomes" id="UP000092460">
    <property type="component" value="Unassembled WGS sequence"/>
</dbReference>
<dbReference type="VEuPathDB" id="VectorBase:GPPI020455"/>
<evidence type="ECO:0000256" key="1">
    <source>
        <dbReference type="SAM" id="Phobius"/>
    </source>
</evidence>
<accession>A0A1B0B6I0</accession>
<dbReference type="EnsemblMetazoa" id="GPPI020455-RA">
    <property type="protein sequence ID" value="GPPI020455-PA"/>
    <property type="gene ID" value="GPPI020455"/>
</dbReference>
<reference evidence="3" key="1">
    <citation type="submission" date="2015-01" db="EMBL/GenBank/DDBJ databases">
        <authorList>
            <person name="Aksoy S."/>
            <person name="Warren W."/>
            <person name="Wilson R.K."/>
        </authorList>
    </citation>
    <scope>NUCLEOTIDE SEQUENCE [LARGE SCALE GENOMIC DNA]</scope>
    <source>
        <strain evidence="3">IAEA</strain>
    </source>
</reference>
<name>A0A1B0B6I0_9MUSC</name>
<sequence>MYTRGKLKEQTIKDLSKLKENDADSQTPQDVSANLLYPPFLKLSQPPVVRFRLGISKKNTVRSLLAVRHRVPALMFPMTIIEEKILRVGGWSLEIARYLKTNNKVDHKAFAVLTSICFANTTLASIQMFWHFSTNEAIGFAFQT</sequence>
<feature type="transmembrane region" description="Helical" evidence="1">
    <location>
        <begin position="109"/>
        <end position="130"/>
    </location>
</feature>
<reference evidence="2" key="2">
    <citation type="submission" date="2020-05" db="UniProtKB">
        <authorList>
            <consortium name="EnsemblMetazoa"/>
        </authorList>
    </citation>
    <scope>IDENTIFICATION</scope>
    <source>
        <strain evidence="2">IAEA</strain>
    </source>
</reference>
<keyword evidence="1" id="KW-1133">Transmembrane helix</keyword>
<proteinExistence type="predicted"/>
<protein>
    <submittedName>
        <fullName evidence="2">Uncharacterized protein</fullName>
    </submittedName>
</protein>
<keyword evidence="1" id="KW-0812">Transmembrane</keyword>
<keyword evidence="1" id="KW-0472">Membrane</keyword>
<evidence type="ECO:0000313" key="3">
    <source>
        <dbReference type="Proteomes" id="UP000092460"/>
    </source>
</evidence>